<dbReference type="AlphaFoldDB" id="A0A4R6R8M8"/>
<gene>
    <name evidence="3" type="ORF">EDD54_3650</name>
</gene>
<accession>A0A4R6R8M8</accession>
<evidence type="ECO:0000313" key="3">
    <source>
        <dbReference type="EMBL" id="TDP82383.1"/>
    </source>
</evidence>
<sequence>MGRSAIADRAGSAVVIFALALLPVSLMVGVGIDFARAANTRSELQAVTDAAALMAARSYGAGVALSDLADVADAAITADTRSLHDPKVSEAPHLEDGGTQLCLAMADTVPTTFMALAGVRGVAVTTEACAALPAEEHFEISLVVDVSSSMIENARFDPMVTAVKSFVSSFADDAKMNKRTKIAIVPFSSRVNVGLTHTAWLQGFSGTAAVPDRWINPSKYYSSSSYSTLTWIDGQTIGKYNGKNYYWMGCVEPRSDVALRVMGTLDAAALSDAAPSAARFLAMDQNSESAKSFCPPPIVGLSADFAMLTSAAAALTSEGSTRLDAGMVAGWYTLSPKWRGSWPDTAAPLDVSATTHKIVVFMTDGRMNTQYGASTGKFDWLCTYAKSAACNTLATAHLDRICTAMKATGIAIYTVSYDEDADPAALADCATSSAHAFTASRNTTSTHYIRTIYEAIAADIRNGAVRLSL</sequence>
<feature type="transmembrane region" description="Helical" evidence="1">
    <location>
        <begin position="12"/>
        <end position="32"/>
    </location>
</feature>
<evidence type="ECO:0000256" key="1">
    <source>
        <dbReference type="SAM" id="Phobius"/>
    </source>
</evidence>
<dbReference type="OrthoDB" id="7522752at2"/>
<keyword evidence="4" id="KW-1185">Reference proteome</keyword>
<proteinExistence type="predicted"/>
<dbReference type="InterPro" id="IPR036465">
    <property type="entry name" value="vWFA_dom_sf"/>
</dbReference>
<evidence type="ECO:0000259" key="2">
    <source>
        <dbReference type="PROSITE" id="PS50234"/>
    </source>
</evidence>
<comment type="caution">
    <text evidence="3">The sequence shown here is derived from an EMBL/GenBank/DDBJ whole genome shotgun (WGS) entry which is preliminary data.</text>
</comment>
<dbReference type="EMBL" id="SNXY01000010">
    <property type="protein sequence ID" value="TDP82383.1"/>
    <property type="molecule type" value="Genomic_DNA"/>
</dbReference>
<dbReference type="PROSITE" id="PS50234">
    <property type="entry name" value="VWFA"/>
    <property type="match status" value="1"/>
</dbReference>
<dbReference type="Pfam" id="PF13400">
    <property type="entry name" value="Tad"/>
    <property type="match status" value="1"/>
</dbReference>
<name>A0A4R6R8M8_9HYPH</name>
<reference evidence="3 4" key="1">
    <citation type="submission" date="2019-03" db="EMBL/GenBank/DDBJ databases">
        <title>Genomic Encyclopedia of Type Strains, Phase IV (KMG-IV): sequencing the most valuable type-strain genomes for metagenomic binning, comparative biology and taxonomic classification.</title>
        <authorList>
            <person name="Goeker M."/>
        </authorList>
    </citation>
    <scope>NUCLEOTIDE SEQUENCE [LARGE SCALE GENOMIC DNA]</scope>
    <source>
        <strain evidence="3 4">DSM 102969</strain>
    </source>
</reference>
<protein>
    <submittedName>
        <fullName evidence="3">Flp pilus assembly protein TadG</fullName>
    </submittedName>
</protein>
<organism evidence="3 4">
    <name type="scientific">Oharaeibacter diazotrophicus</name>
    <dbReference type="NCBI Taxonomy" id="1920512"/>
    <lineage>
        <taxon>Bacteria</taxon>
        <taxon>Pseudomonadati</taxon>
        <taxon>Pseudomonadota</taxon>
        <taxon>Alphaproteobacteria</taxon>
        <taxon>Hyphomicrobiales</taxon>
        <taxon>Pleomorphomonadaceae</taxon>
        <taxon>Oharaeibacter</taxon>
    </lineage>
</organism>
<dbReference type="InterPro" id="IPR028087">
    <property type="entry name" value="Tad_N"/>
</dbReference>
<evidence type="ECO:0000313" key="4">
    <source>
        <dbReference type="Proteomes" id="UP000294547"/>
    </source>
</evidence>
<dbReference type="SUPFAM" id="SSF53300">
    <property type="entry name" value="vWA-like"/>
    <property type="match status" value="1"/>
</dbReference>
<dbReference type="InterPro" id="IPR002035">
    <property type="entry name" value="VWF_A"/>
</dbReference>
<keyword evidence="1" id="KW-0472">Membrane</keyword>
<keyword evidence="1" id="KW-0812">Transmembrane</keyword>
<dbReference type="Gene3D" id="3.40.50.410">
    <property type="entry name" value="von Willebrand factor, type A domain"/>
    <property type="match status" value="2"/>
</dbReference>
<keyword evidence="1" id="KW-1133">Transmembrane helix</keyword>
<dbReference type="RefSeq" id="WP_126539448.1">
    <property type="nucleotide sequence ID" value="NZ_BSPM01000007.1"/>
</dbReference>
<feature type="domain" description="VWFA" evidence="2">
    <location>
        <begin position="139"/>
        <end position="456"/>
    </location>
</feature>
<dbReference type="Proteomes" id="UP000294547">
    <property type="component" value="Unassembled WGS sequence"/>
</dbReference>